<dbReference type="KEGG" id="mem:Memar_0374"/>
<dbReference type="EMBL" id="CP000562">
    <property type="protein sequence ID" value="ABN56307.1"/>
    <property type="molecule type" value="Genomic_DNA"/>
</dbReference>
<dbReference type="Proteomes" id="UP000002146">
    <property type="component" value="Chromosome"/>
</dbReference>
<reference evidence="1 2" key="1">
    <citation type="journal article" date="2009" name="Stand. Genomic Sci.">
        <title>Complete genome sequence of Methanoculleus marisnigri Romesser et al. 1981 type strain JR1.</title>
        <authorList>
            <person name="Anderson I.J."/>
            <person name="Sieprawska-Lupa M."/>
            <person name="Lapidus A."/>
            <person name="Nolan M."/>
            <person name="Copeland A."/>
            <person name="Glavina Del Rio T."/>
            <person name="Tice H."/>
            <person name="Dalin E."/>
            <person name="Barry K."/>
            <person name="Saunders E."/>
            <person name="Han C."/>
            <person name="Brettin T."/>
            <person name="Detter J.C."/>
            <person name="Bruce D."/>
            <person name="Mikhailova N."/>
            <person name="Pitluck S."/>
            <person name="Hauser L."/>
            <person name="Land M."/>
            <person name="Lucas S."/>
            <person name="Richardson P."/>
            <person name="Whitman W.B."/>
            <person name="Kyrpides N.C."/>
        </authorList>
    </citation>
    <scope>NUCLEOTIDE SEQUENCE [LARGE SCALE GENOMIC DNA]</scope>
    <source>
        <strain evidence="2">ATCC 35101 / DSM 1498 / JR1</strain>
    </source>
</reference>
<evidence type="ECO:0000313" key="1">
    <source>
        <dbReference type="EMBL" id="ABN56307.1"/>
    </source>
</evidence>
<name>A3CSF7_METMJ</name>
<organism evidence="1 2">
    <name type="scientific">Methanoculleus marisnigri (strain ATCC 35101 / DSM 1498 / JR1)</name>
    <dbReference type="NCBI Taxonomy" id="368407"/>
    <lineage>
        <taxon>Archaea</taxon>
        <taxon>Methanobacteriati</taxon>
        <taxon>Methanobacteriota</taxon>
        <taxon>Stenosarchaea group</taxon>
        <taxon>Methanomicrobia</taxon>
        <taxon>Methanomicrobiales</taxon>
        <taxon>Methanomicrobiaceae</taxon>
        <taxon>Methanoculleus</taxon>
    </lineage>
</organism>
<evidence type="ECO:0000313" key="2">
    <source>
        <dbReference type="Proteomes" id="UP000002146"/>
    </source>
</evidence>
<sequence>MLRPDVSFPRVSRAPPCRKVLLAGYRNPGRSSDATEYPITGVAGVTVPAAGLPKTREAGLSNYIEAKPWRTGLH</sequence>
<dbReference type="AlphaFoldDB" id="A3CSF7"/>
<accession>A3CSF7</accession>
<keyword evidence="2" id="KW-1185">Reference proteome</keyword>
<dbReference type="STRING" id="368407.Memar_0374"/>
<proteinExistence type="predicted"/>
<dbReference type="HOGENOM" id="CLU_2678978_0_0_2"/>
<protein>
    <submittedName>
        <fullName evidence="1">Uncharacterized protein</fullName>
    </submittedName>
</protein>
<gene>
    <name evidence="1" type="ordered locus">Memar_0374</name>
</gene>